<sequence>MAPDPENVLAAEDTTLPLPAGVAAQAARLLREHTNADVRVTGYEPIRPDGHAHVARLMLTGAPFTSAILKLAHRGENGEFDPTGTDLWSPAARLWNEWAGLAFLSSTTLSTPTPPSTVTPSTLTPPTPRLLGGDADLGFLLLEDLGPDRSLAHVLLGGSPEQARAALEGYVDVLARIHLATFDRTPDYDRLRGAFGPPSTMSTLAEQTKGQLFPALAALDESLTLDADLAAAIGWIDELLADPAWQAYSPQDCCPDNNQVDAEGAVRLFDLEFGNYRHALLDLAYVRTVMPTCWCVRRLPDGLADTLVERYRRHLAAAGQQATGRDPDGPDFVTALDASQAFWALWTLAWHLPAALEPDGAERPRFEEWNFDLGSRREIVGQRLTELGEAAVRQPRLAPLVGFAERVRTAVRQAWPGIEPLPIYPAFH</sequence>
<accession>A0A927MX05</accession>
<evidence type="ECO:0000313" key="2">
    <source>
        <dbReference type="EMBL" id="MBE1606833.1"/>
    </source>
</evidence>
<dbReference type="InterPro" id="IPR011009">
    <property type="entry name" value="Kinase-like_dom_sf"/>
</dbReference>
<feature type="compositionally biased region" description="Pro residues" evidence="1">
    <location>
        <begin position="112"/>
        <end position="128"/>
    </location>
</feature>
<comment type="caution">
    <text evidence="2">The sequence shown here is derived from an EMBL/GenBank/DDBJ whole genome shotgun (WGS) entry which is preliminary data.</text>
</comment>
<keyword evidence="3" id="KW-1185">Reference proteome</keyword>
<name>A0A927MX05_9ACTN</name>
<dbReference type="RefSeq" id="WP_192750889.1">
    <property type="nucleotide sequence ID" value="NZ_BAABJL010000109.1"/>
</dbReference>
<dbReference type="Gene3D" id="3.90.1200.10">
    <property type="match status" value="1"/>
</dbReference>
<evidence type="ECO:0008006" key="4">
    <source>
        <dbReference type="Google" id="ProtNLM"/>
    </source>
</evidence>
<dbReference type="EMBL" id="JADBEM010000001">
    <property type="protein sequence ID" value="MBE1606833.1"/>
    <property type="molecule type" value="Genomic_DNA"/>
</dbReference>
<dbReference type="Proteomes" id="UP000638648">
    <property type="component" value="Unassembled WGS sequence"/>
</dbReference>
<evidence type="ECO:0000313" key="3">
    <source>
        <dbReference type="Proteomes" id="UP000638648"/>
    </source>
</evidence>
<feature type="region of interest" description="Disordered" evidence="1">
    <location>
        <begin position="109"/>
        <end position="128"/>
    </location>
</feature>
<organism evidence="2 3">
    <name type="scientific">Actinopolymorpha pittospori</name>
    <dbReference type="NCBI Taxonomy" id="648752"/>
    <lineage>
        <taxon>Bacteria</taxon>
        <taxon>Bacillati</taxon>
        <taxon>Actinomycetota</taxon>
        <taxon>Actinomycetes</taxon>
        <taxon>Propionibacteriales</taxon>
        <taxon>Actinopolymorphaceae</taxon>
        <taxon>Actinopolymorpha</taxon>
    </lineage>
</organism>
<dbReference type="SUPFAM" id="SSF56112">
    <property type="entry name" value="Protein kinase-like (PK-like)"/>
    <property type="match status" value="1"/>
</dbReference>
<proteinExistence type="predicted"/>
<gene>
    <name evidence="2" type="ORF">HEB94_003681</name>
</gene>
<dbReference type="AlphaFoldDB" id="A0A927MX05"/>
<evidence type="ECO:0000256" key="1">
    <source>
        <dbReference type="SAM" id="MobiDB-lite"/>
    </source>
</evidence>
<reference evidence="2" key="1">
    <citation type="submission" date="2020-10" db="EMBL/GenBank/DDBJ databases">
        <title>Sequencing the genomes of 1000 actinobacteria strains.</title>
        <authorList>
            <person name="Klenk H.-P."/>
        </authorList>
    </citation>
    <scope>NUCLEOTIDE SEQUENCE</scope>
    <source>
        <strain evidence="2">DSM 45354</strain>
    </source>
</reference>
<protein>
    <recommendedName>
        <fullName evidence="4">Phosphotransferase enzyme family protein</fullName>
    </recommendedName>
</protein>